<evidence type="ECO:0000259" key="1">
    <source>
        <dbReference type="PROSITE" id="PS51736"/>
    </source>
</evidence>
<name>A0A1H9YAH8_9PROT</name>
<dbReference type="InterPro" id="IPR036162">
    <property type="entry name" value="Resolvase-like_N_sf"/>
</dbReference>
<dbReference type="Pfam" id="PF00239">
    <property type="entry name" value="Resolvase"/>
    <property type="match status" value="1"/>
</dbReference>
<accession>A0A1H9YAH8</accession>
<dbReference type="Proteomes" id="UP000183339">
    <property type="component" value="Unassembled WGS sequence"/>
</dbReference>
<feature type="domain" description="Resolvase/invertase-type recombinase catalytic" evidence="1">
    <location>
        <begin position="1"/>
        <end position="48"/>
    </location>
</feature>
<proteinExistence type="predicted"/>
<dbReference type="AlphaFoldDB" id="A0A1H9YAH8"/>
<dbReference type="EMBL" id="FOHI01000001">
    <property type="protein sequence ID" value="SES65873.1"/>
    <property type="molecule type" value="Genomic_DNA"/>
</dbReference>
<dbReference type="PROSITE" id="PS51736">
    <property type="entry name" value="RECOMBINASES_3"/>
    <property type="match status" value="1"/>
</dbReference>
<dbReference type="GO" id="GO:0000150">
    <property type="term" value="F:DNA strand exchange activity"/>
    <property type="evidence" value="ECO:0007669"/>
    <property type="project" value="InterPro"/>
</dbReference>
<organism evidence="2 3">
    <name type="scientific">Nitrosospira multiformis</name>
    <dbReference type="NCBI Taxonomy" id="1231"/>
    <lineage>
        <taxon>Bacteria</taxon>
        <taxon>Pseudomonadati</taxon>
        <taxon>Pseudomonadota</taxon>
        <taxon>Betaproteobacteria</taxon>
        <taxon>Nitrosomonadales</taxon>
        <taxon>Nitrosomonadaceae</taxon>
        <taxon>Nitrosospira</taxon>
    </lineage>
</organism>
<dbReference type="Gene3D" id="3.40.50.1390">
    <property type="entry name" value="Resolvase, N-terminal catalytic domain"/>
    <property type="match status" value="1"/>
</dbReference>
<reference evidence="2 3" key="1">
    <citation type="submission" date="2016-10" db="EMBL/GenBank/DDBJ databases">
        <authorList>
            <person name="de Groot N.N."/>
        </authorList>
    </citation>
    <scope>NUCLEOTIDE SEQUENCE [LARGE SCALE GENOMIC DNA]</scope>
    <source>
        <strain evidence="2 3">Nl7</strain>
    </source>
</reference>
<dbReference type="GO" id="GO:0003677">
    <property type="term" value="F:DNA binding"/>
    <property type="evidence" value="ECO:0007669"/>
    <property type="project" value="InterPro"/>
</dbReference>
<protein>
    <submittedName>
        <fullName evidence="2">Resolvase, N terminal domain</fullName>
    </submittedName>
</protein>
<evidence type="ECO:0000313" key="3">
    <source>
        <dbReference type="Proteomes" id="UP000183339"/>
    </source>
</evidence>
<dbReference type="SUPFAM" id="SSF53041">
    <property type="entry name" value="Resolvase-like"/>
    <property type="match status" value="1"/>
</dbReference>
<dbReference type="InterPro" id="IPR006119">
    <property type="entry name" value="Resolv_N"/>
</dbReference>
<sequence length="80" mass="8784">MRVLNLRMDTSTPTGKLMLTVLGGIAQFEREMMLERQREGVAKAKAAGKYKGRKPISDAIRQEVIRLAGEGTTKPPSLAN</sequence>
<evidence type="ECO:0000313" key="2">
    <source>
        <dbReference type="EMBL" id="SES65873.1"/>
    </source>
</evidence>
<gene>
    <name evidence="2" type="ORF">SAMN05216412_101125</name>
</gene>